<dbReference type="SUPFAM" id="SSF100950">
    <property type="entry name" value="NagB/RpiA/CoA transferase-like"/>
    <property type="match status" value="1"/>
</dbReference>
<dbReference type="Gene3D" id="3.30.70.260">
    <property type="match status" value="1"/>
</dbReference>
<feature type="binding site" evidence="2">
    <location>
        <begin position="28"/>
        <end position="31"/>
    </location>
    <ligand>
        <name>substrate</name>
    </ligand>
</feature>
<keyword evidence="1 2" id="KW-0413">Isomerase</keyword>
<protein>
    <recommendedName>
        <fullName evidence="2">Ribose-5-phosphate isomerase A</fullName>
        <ecNumber evidence="2">5.3.1.6</ecNumber>
    </recommendedName>
    <alternativeName>
        <fullName evidence="2">Phosphoriboisomerase A</fullName>
        <shortName evidence="2">PRI</shortName>
    </alternativeName>
</protein>
<dbReference type="InterPro" id="IPR004788">
    <property type="entry name" value="Ribose5P_isomerase_type_A"/>
</dbReference>
<dbReference type="Gene3D" id="3.40.50.1360">
    <property type="match status" value="1"/>
</dbReference>
<dbReference type="GO" id="GO:0009052">
    <property type="term" value="P:pentose-phosphate shunt, non-oxidative branch"/>
    <property type="evidence" value="ECO:0007669"/>
    <property type="project" value="UniProtKB-UniRule"/>
</dbReference>
<dbReference type="NCBIfam" id="NF001924">
    <property type="entry name" value="PRK00702.1"/>
    <property type="match status" value="1"/>
</dbReference>
<evidence type="ECO:0000313" key="4">
    <source>
        <dbReference type="Proteomes" id="UP000236248"/>
    </source>
</evidence>
<dbReference type="HAMAP" id="MF_00170">
    <property type="entry name" value="Rib_5P_isom_A"/>
    <property type="match status" value="1"/>
</dbReference>
<evidence type="ECO:0000256" key="1">
    <source>
        <dbReference type="ARBA" id="ARBA00023235"/>
    </source>
</evidence>
<feature type="binding site" evidence="2">
    <location>
        <begin position="87"/>
        <end position="90"/>
    </location>
    <ligand>
        <name>substrate</name>
    </ligand>
</feature>
<dbReference type="Proteomes" id="UP000236248">
    <property type="component" value="Chromosome NCAV"/>
</dbReference>
<dbReference type="AlphaFoldDB" id="A0A2K5AS54"/>
<dbReference type="EC" id="5.3.1.6" evidence="2"/>
<gene>
    <name evidence="2 3" type="primary">rpiA</name>
    <name evidence="3" type="ORF">NCAV_1314</name>
</gene>
<dbReference type="KEGG" id="ncv:NCAV_1314"/>
<evidence type="ECO:0000256" key="2">
    <source>
        <dbReference type="HAMAP-Rule" id="MF_00170"/>
    </source>
</evidence>
<dbReference type="SUPFAM" id="SSF75445">
    <property type="entry name" value="D-ribose-5-phosphate isomerase (RpiA), lid domain"/>
    <property type="match status" value="1"/>
</dbReference>
<organism evidence="3 4">
    <name type="scientific">Candidatus Nitrosocaldus cavascurensis</name>
    <dbReference type="NCBI Taxonomy" id="2058097"/>
    <lineage>
        <taxon>Archaea</taxon>
        <taxon>Nitrososphaerota</taxon>
        <taxon>Nitrososphaeria</taxon>
        <taxon>Candidatus Nitrosocaldales</taxon>
        <taxon>Candidatus Nitrosocaldaceae</taxon>
        <taxon>Candidatus Nitrosocaldus</taxon>
    </lineage>
</organism>
<comment type="function">
    <text evidence="2">Catalyzes the reversible conversion of ribose-5-phosphate to ribulose 5-phosphate.</text>
</comment>
<dbReference type="GO" id="GO:0006014">
    <property type="term" value="P:D-ribose metabolic process"/>
    <property type="evidence" value="ECO:0007669"/>
    <property type="project" value="TreeGrafter"/>
</dbReference>
<dbReference type="UniPathway" id="UPA00115">
    <property type="reaction ID" value="UER00412"/>
</dbReference>
<dbReference type="Pfam" id="PF06026">
    <property type="entry name" value="Rib_5-P_isom_A"/>
    <property type="match status" value="1"/>
</dbReference>
<accession>A0A2K5AS54</accession>
<name>A0A2K5AS54_9ARCH</name>
<comment type="pathway">
    <text evidence="2">Carbohydrate degradation; pentose phosphate pathway; D-ribose 5-phosphate from D-ribulose 5-phosphate (non-oxidative stage): step 1/1.</text>
</comment>
<dbReference type="GO" id="GO:0004751">
    <property type="term" value="F:ribose-5-phosphate isomerase activity"/>
    <property type="evidence" value="ECO:0007669"/>
    <property type="project" value="UniProtKB-UniRule"/>
</dbReference>
<comment type="similarity">
    <text evidence="2">Belongs to the ribose 5-phosphate isomerase family.</text>
</comment>
<dbReference type="CDD" id="cd01398">
    <property type="entry name" value="RPI_A"/>
    <property type="match status" value="1"/>
</dbReference>
<dbReference type="InterPro" id="IPR037171">
    <property type="entry name" value="NagB/RpiA_transferase-like"/>
</dbReference>
<sequence length="229" mass="25140">MNTITMTRMLESAVYEHVRNGMIIGLGSGRTVAALLDVLARMSRSMSIDMASIRFIPTSLQIKMKAEELKMSIGDESLIPSVDLVFDGADQIDANLVMIKGGGGALLREKVLMYAAKKVVILADESKYVDKLTLPIPIEVVPYARVYVSSMLRSISAEPSVRVNDRGYPVMTENGNIIIDTAFSSIEDPYSLEHRLKCIPGVVEVGLFSKVADLYYKAREDGGFDVIGR</sequence>
<dbReference type="PANTHER" id="PTHR11934">
    <property type="entry name" value="RIBOSE-5-PHOSPHATE ISOMERASE"/>
    <property type="match status" value="1"/>
</dbReference>
<dbReference type="RefSeq" id="WP_197706592.1">
    <property type="nucleotide sequence ID" value="NZ_LT981265.1"/>
</dbReference>
<feature type="binding site" evidence="2">
    <location>
        <position position="127"/>
    </location>
    <ligand>
        <name>substrate</name>
    </ligand>
</feature>
<evidence type="ECO:0000313" key="3">
    <source>
        <dbReference type="EMBL" id="SPC34480.1"/>
    </source>
</evidence>
<comment type="catalytic activity">
    <reaction evidence="2">
        <text>aldehydo-D-ribose 5-phosphate = D-ribulose 5-phosphate</text>
        <dbReference type="Rhea" id="RHEA:14657"/>
        <dbReference type="ChEBI" id="CHEBI:58121"/>
        <dbReference type="ChEBI" id="CHEBI:58273"/>
        <dbReference type="EC" id="5.3.1.6"/>
    </reaction>
</comment>
<proteinExistence type="inferred from homology"/>
<dbReference type="EMBL" id="LT981265">
    <property type="protein sequence ID" value="SPC34480.1"/>
    <property type="molecule type" value="Genomic_DNA"/>
</dbReference>
<dbReference type="InterPro" id="IPR020672">
    <property type="entry name" value="Ribose5P_isomerase_typA_subgr"/>
</dbReference>
<comment type="subunit">
    <text evidence="2">Homodimer.</text>
</comment>
<dbReference type="GO" id="GO:0005829">
    <property type="term" value="C:cytosol"/>
    <property type="evidence" value="ECO:0007669"/>
    <property type="project" value="TreeGrafter"/>
</dbReference>
<feature type="binding site" evidence="2">
    <location>
        <begin position="100"/>
        <end position="103"/>
    </location>
    <ligand>
        <name>substrate</name>
    </ligand>
</feature>
<keyword evidence="4" id="KW-1185">Reference proteome</keyword>
<dbReference type="NCBIfam" id="TIGR00021">
    <property type="entry name" value="rpiA"/>
    <property type="match status" value="1"/>
</dbReference>
<dbReference type="PANTHER" id="PTHR11934:SF0">
    <property type="entry name" value="RIBOSE-5-PHOSPHATE ISOMERASE"/>
    <property type="match status" value="1"/>
</dbReference>
<dbReference type="GeneID" id="41595314"/>
<feature type="active site" description="Proton acceptor" evidence="2">
    <location>
        <position position="109"/>
    </location>
</feature>
<reference evidence="4" key="1">
    <citation type="submission" date="2018-01" db="EMBL/GenBank/DDBJ databases">
        <authorList>
            <person name="Kerou L M."/>
        </authorList>
    </citation>
    <scope>NUCLEOTIDE SEQUENCE [LARGE SCALE GENOMIC DNA]</scope>
    <source>
        <strain evidence="4">SCU2</strain>
    </source>
</reference>